<evidence type="ECO:0000313" key="2">
    <source>
        <dbReference type="EMBL" id="KAF8867776.1"/>
    </source>
</evidence>
<dbReference type="Proteomes" id="UP000724874">
    <property type="component" value="Unassembled WGS sequence"/>
</dbReference>
<sequence length="170" mass="19052">MPAARKPIWKYFIPGKKQNGSHDQAHCRGCLDEICPPGAKLKLDENGHPQLDGQSWLVDAFENDVGGVLGVKDSMLAHILGKNKLRASDKEAAWKKRKGKWSREDSDEEGDDEGSTSKTVKRKLLNNIKSSMKQTQLKVFRGIDIPFSEEQIKIIQQQVLRATISANLPF</sequence>
<organism evidence="2 3">
    <name type="scientific">Gymnopilus junonius</name>
    <name type="common">Spectacular rustgill mushroom</name>
    <name type="synonym">Gymnopilus spectabilis subsp. junonius</name>
    <dbReference type="NCBI Taxonomy" id="109634"/>
    <lineage>
        <taxon>Eukaryota</taxon>
        <taxon>Fungi</taxon>
        <taxon>Dikarya</taxon>
        <taxon>Basidiomycota</taxon>
        <taxon>Agaricomycotina</taxon>
        <taxon>Agaricomycetes</taxon>
        <taxon>Agaricomycetidae</taxon>
        <taxon>Agaricales</taxon>
        <taxon>Agaricineae</taxon>
        <taxon>Hymenogastraceae</taxon>
        <taxon>Gymnopilus</taxon>
    </lineage>
</organism>
<accession>A0A9P5N8F6</accession>
<proteinExistence type="predicted"/>
<keyword evidence="3" id="KW-1185">Reference proteome</keyword>
<name>A0A9P5N8F6_GYMJU</name>
<comment type="caution">
    <text evidence="2">The sequence shown here is derived from an EMBL/GenBank/DDBJ whole genome shotgun (WGS) entry which is preliminary data.</text>
</comment>
<dbReference type="EMBL" id="JADNYJ010000942">
    <property type="protein sequence ID" value="KAF8867776.1"/>
    <property type="molecule type" value="Genomic_DNA"/>
</dbReference>
<reference evidence="2" key="1">
    <citation type="submission" date="2020-11" db="EMBL/GenBank/DDBJ databases">
        <authorList>
            <consortium name="DOE Joint Genome Institute"/>
            <person name="Ahrendt S."/>
            <person name="Riley R."/>
            <person name="Andreopoulos W."/>
            <person name="LaButti K."/>
            <person name="Pangilinan J."/>
            <person name="Ruiz-duenas F.J."/>
            <person name="Barrasa J.M."/>
            <person name="Sanchez-Garcia M."/>
            <person name="Camarero S."/>
            <person name="Miyauchi S."/>
            <person name="Serrano A."/>
            <person name="Linde D."/>
            <person name="Babiker R."/>
            <person name="Drula E."/>
            <person name="Ayuso-Fernandez I."/>
            <person name="Pacheco R."/>
            <person name="Padilla G."/>
            <person name="Ferreira P."/>
            <person name="Barriuso J."/>
            <person name="Kellner H."/>
            <person name="Castanera R."/>
            <person name="Alfaro M."/>
            <person name="Ramirez L."/>
            <person name="Pisabarro A.G."/>
            <person name="Kuo A."/>
            <person name="Tritt A."/>
            <person name="Lipzen A."/>
            <person name="He G."/>
            <person name="Yan M."/>
            <person name="Ng V."/>
            <person name="Cullen D."/>
            <person name="Martin F."/>
            <person name="Rosso M.-N."/>
            <person name="Henrissat B."/>
            <person name="Hibbett D."/>
            <person name="Martinez A.T."/>
            <person name="Grigoriev I.V."/>
        </authorList>
    </citation>
    <scope>NUCLEOTIDE SEQUENCE</scope>
    <source>
        <strain evidence="2">AH 44721</strain>
    </source>
</reference>
<feature type="region of interest" description="Disordered" evidence="1">
    <location>
        <begin position="88"/>
        <end position="118"/>
    </location>
</feature>
<evidence type="ECO:0000313" key="3">
    <source>
        <dbReference type="Proteomes" id="UP000724874"/>
    </source>
</evidence>
<dbReference type="OrthoDB" id="3050834at2759"/>
<feature type="compositionally biased region" description="Acidic residues" evidence="1">
    <location>
        <begin position="105"/>
        <end position="114"/>
    </location>
</feature>
<gene>
    <name evidence="2" type="ORF">CPB84DRAFT_1757208</name>
</gene>
<protein>
    <submittedName>
        <fullName evidence="2">Uncharacterized protein</fullName>
    </submittedName>
</protein>
<evidence type="ECO:0000256" key="1">
    <source>
        <dbReference type="SAM" id="MobiDB-lite"/>
    </source>
</evidence>
<dbReference type="AlphaFoldDB" id="A0A9P5N8F6"/>